<evidence type="ECO:0000313" key="3">
    <source>
        <dbReference type="Proteomes" id="UP000178040"/>
    </source>
</evidence>
<comment type="caution">
    <text evidence="2">The sequence shown here is derived from an EMBL/GenBank/DDBJ whole genome shotgun (WGS) entry which is preliminary data.</text>
</comment>
<dbReference type="InterPro" id="IPR029044">
    <property type="entry name" value="Nucleotide-diphossugar_trans"/>
</dbReference>
<keyword evidence="1" id="KW-0812">Transmembrane</keyword>
<accession>A0A1F7IJ58</accession>
<evidence type="ECO:0000313" key="2">
    <source>
        <dbReference type="EMBL" id="OGK43393.1"/>
    </source>
</evidence>
<keyword evidence="1" id="KW-1133">Transmembrane helix</keyword>
<evidence type="ECO:0000256" key="1">
    <source>
        <dbReference type="SAM" id="Phobius"/>
    </source>
</evidence>
<dbReference type="Gene3D" id="3.90.550.10">
    <property type="entry name" value="Spore Coat Polysaccharide Biosynthesis Protein SpsA, Chain A"/>
    <property type="match status" value="1"/>
</dbReference>
<dbReference type="SUPFAM" id="SSF53448">
    <property type="entry name" value="Nucleotide-diphospho-sugar transferases"/>
    <property type="match status" value="1"/>
</dbReference>
<proteinExistence type="predicted"/>
<sequence length="305" mass="35211">MNKKIYFKMTKPTVTIGIPTSFAGESLLETARTISLAQKKENYNLKIYADRTPISTKLRQQLKTLKFEVHWTPDPGSFLKKVRKLIAATNTDILIITQDDIIFDRDTISATVASFRADPKISMISARILPLSPETRFESMMASMVRLVDKIARYWNDGDNYLAASGRYLAFRTAHLKKLPIPEVVNGDMYLYLANSKYGGKFYRAEKAKVYIRCPQRLADQFKPSNRFQYSKQEMEKYFSTDLTSLYRIPVLAILKGFIKELVFDPIALIGYIFIFIYTRIFRIPAKKIMKTVWKIDTSTKNIIS</sequence>
<reference evidence="2 3" key="1">
    <citation type="journal article" date="2016" name="Nat. Commun.">
        <title>Thousands of microbial genomes shed light on interconnected biogeochemical processes in an aquifer system.</title>
        <authorList>
            <person name="Anantharaman K."/>
            <person name="Brown C.T."/>
            <person name="Hug L.A."/>
            <person name="Sharon I."/>
            <person name="Castelle C.J."/>
            <person name="Probst A.J."/>
            <person name="Thomas B.C."/>
            <person name="Singh A."/>
            <person name="Wilkins M.J."/>
            <person name="Karaoz U."/>
            <person name="Brodie E.L."/>
            <person name="Williams K.H."/>
            <person name="Hubbard S.S."/>
            <person name="Banfield J.F."/>
        </authorList>
    </citation>
    <scope>NUCLEOTIDE SEQUENCE [LARGE SCALE GENOMIC DNA]</scope>
</reference>
<organism evidence="2 3">
    <name type="scientific">Candidatus Roizmanbacteria bacterium RIFCSPLOWO2_01_FULL_37_16</name>
    <dbReference type="NCBI Taxonomy" id="1802058"/>
    <lineage>
        <taxon>Bacteria</taxon>
        <taxon>Candidatus Roizmaniibacteriota</taxon>
    </lineage>
</organism>
<dbReference type="Proteomes" id="UP000178040">
    <property type="component" value="Unassembled WGS sequence"/>
</dbReference>
<evidence type="ECO:0008006" key="4">
    <source>
        <dbReference type="Google" id="ProtNLM"/>
    </source>
</evidence>
<dbReference type="AlphaFoldDB" id="A0A1F7IJ58"/>
<name>A0A1F7IJ58_9BACT</name>
<gene>
    <name evidence="2" type="ORF">A3B40_00970</name>
</gene>
<keyword evidence="1" id="KW-0472">Membrane</keyword>
<feature type="transmembrane region" description="Helical" evidence="1">
    <location>
        <begin position="262"/>
        <end position="281"/>
    </location>
</feature>
<protein>
    <recommendedName>
        <fullName evidence="4">Glycosyltransferase 2-like domain-containing protein</fullName>
    </recommendedName>
</protein>
<dbReference type="EMBL" id="MGAI01000052">
    <property type="protein sequence ID" value="OGK43393.1"/>
    <property type="molecule type" value="Genomic_DNA"/>
</dbReference>